<comment type="caution">
    <text evidence="2">The sequence shown here is derived from an EMBL/GenBank/DDBJ whole genome shotgun (WGS) entry which is preliminary data.</text>
</comment>
<sequence length="552" mass="60760">MKNGLLRLCAAALMLMSCMSSCVANERDRAVPAAKVRTSEIPPAGFAGDVLTPEQQAKLVDAARNIEADESLELAEYDLLQLQSVHPRHPEVLYQLARTEQKLGTFPSGGTDEDRIARAETLLDQVLLVDEDHARARILYGYLKYLRKDYGASLSMLQHAQQLGSEDPQLYLNLGQVHVDMAHAKPEFTGIRPEAAPARRASLQPAIEAFEKGIRGPVDTRVESRIAFHLGNLHSTLEDFDRAEQYFTWAIGASEGWDQSVMLHLRARLRLYTRRDVDAALRDAERAREVADFGLLRKFHAIALLVKAGTLCDPRCTAKATPYLDALRATGVDLSDHVRVLGSHPATFPALFAAKEAGLVQRTSDPAMSSALAWAVMTQEPAVIGRLLDMGVNPDLSDSNMGNALHQAIFTRNIPMAMLLLDCGADPTVPYRDGRSPLAIVEASDAPEMAPLLARLRADPRIARNRITLKVNHYYRPLSGMNIVLGKEPPPGSRLTYDGTECPMGDATHVCLAFHVNVRTPTGGLELWPIFVKVPNERLVEFSASLEFPVDE</sequence>
<dbReference type="InterPro" id="IPR036770">
    <property type="entry name" value="Ankyrin_rpt-contain_sf"/>
</dbReference>
<dbReference type="InterPro" id="IPR011990">
    <property type="entry name" value="TPR-like_helical_dom_sf"/>
</dbReference>
<dbReference type="SMART" id="SM00248">
    <property type="entry name" value="ANK"/>
    <property type="match status" value="3"/>
</dbReference>
<reference evidence="2 3" key="1">
    <citation type="submission" date="2018-11" db="EMBL/GenBank/DDBJ databases">
        <title>Lysobacter cryohumiis sp. nov., isolated from soil in the Tianshan Mountains, Xinjiang, China.</title>
        <authorList>
            <person name="Luo Y."/>
            <person name="Sheng H."/>
        </authorList>
    </citation>
    <scope>NUCLEOTIDE SEQUENCE [LARGE SCALE GENOMIC DNA]</scope>
    <source>
        <strain evidence="2 3">ZS60</strain>
    </source>
</reference>
<keyword evidence="3" id="KW-1185">Reference proteome</keyword>
<gene>
    <name evidence="2" type="ORF">EER27_00645</name>
</gene>
<dbReference type="SUPFAM" id="SSF48403">
    <property type="entry name" value="Ankyrin repeat"/>
    <property type="match status" value="1"/>
</dbReference>
<dbReference type="PROSITE" id="PS51257">
    <property type="entry name" value="PROKAR_LIPOPROTEIN"/>
    <property type="match status" value="1"/>
</dbReference>
<dbReference type="Gene3D" id="1.25.40.10">
    <property type="entry name" value="Tetratricopeptide repeat domain"/>
    <property type="match status" value="1"/>
</dbReference>
<dbReference type="RefSeq" id="WP_123086102.1">
    <property type="nucleotide sequence ID" value="NZ_RIBS01000001.1"/>
</dbReference>
<dbReference type="OrthoDB" id="5787340at2"/>
<evidence type="ECO:0000313" key="2">
    <source>
        <dbReference type="EMBL" id="RNF85980.1"/>
    </source>
</evidence>
<dbReference type="SUPFAM" id="SSF48452">
    <property type="entry name" value="TPR-like"/>
    <property type="match status" value="1"/>
</dbReference>
<dbReference type="AlphaFoldDB" id="A0A3M8T456"/>
<dbReference type="Proteomes" id="UP000267049">
    <property type="component" value="Unassembled WGS sequence"/>
</dbReference>
<evidence type="ECO:0000313" key="3">
    <source>
        <dbReference type="Proteomes" id="UP000267049"/>
    </source>
</evidence>
<evidence type="ECO:0000256" key="1">
    <source>
        <dbReference type="SAM" id="SignalP"/>
    </source>
</evidence>
<dbReference type="EMBL" id="RIBS01000001">
    <property type="protein sequence ID" value="RNF85980.1"/>
    <property type="molecule type" value="Genomic_DNA"/>
</dbReference>
<name>A0A3M8T456_9GAMM</name>
<organism evidence="2 3">
    <name type="scientific">Montanilutibacter psychrotolerans</name>
    <dbReference type="NCBI Taxonomy" id="1327343"/>
    <lineage>
        <taxon>Bacteria</taxon>
        <taxon>Pseudomonadati</taxon>
        <taxon>Pseudomonadota</taxon>
        <taxon>Gammaproteobacteria</taxon>
        <taxon>Lysobacterales</taxon>
        <taxon>Lysobacteraceae</taxon>
        <taxon>Montanilutibacter</taxon>
    </lineage>
</organism>
<keyword evidence="1" id="KW-0732">Signal</keyword>
<feature type="signal peptide" evidence="1">
    <location>
        <begin position="1"/>
        <end position="24"/>
    </location>
</feature>
<proteinExistence type="predicted"/>
<protein>
    <submittedName>
        <fullName evidence="2">Uncharacterized protein</fullName>
    </submittedName>
</protein>
<dbReference type="InterPro" id="IPR002110">
    <property type="entry name" value="Ankyrin_rpt"/>
</dbReference>
<dbReference type="Gene3D" id="1.25.40.20">
    <property type="entry name" value="Ankyrin repeat-containing domain"/>
    <property type="match status" value="1"/>
</dbReference>
<accession>A0A3M8T456</accession>
<feature type="chain" id="PRO_5018038930" evidence="1">
    <location>
        <begin position="25"/>
        <end position="552"/>
    </location>
</feature>